<accession>A0A9W7GS54</accession>
<feature type="compositionally biased region" description="Low complexity" evidence="1">
    <location>
        <begin position="27"/>
        <end position="41"/>
    </location>
</feature>
<evidence type="ECO:0000313" key="3">
    <source>
        <dbReference type="EMBL" id="GMI49037.1"/>
    </source>
</evidence>
<dbReference type="PANTHER" id="PTHR31410:SF1">
    <property type="entry name" value="POST-GPI ATTACHMENT TO PROTEINS FACTOR 4"/>
    <property type="match status" value="1"/>
</dbReference>
<proteinExistence type="predicted"/>
<comment type="caution">
    <text evidence="3">The sequence shown here is derived from an EMBL/GenBank/DDBJ whole genome shotgun (WGS) entry which is preliminary data.</text>
</comment>
<dbReference type="AlphaFoldDB" id="A0A9W7GS54"/>
<dbReference type="GO" id="GO:0006506">
    <property type="term" value="P:GPI anchor biosynthetic process"/>
    <property type="evidence" value="ECO:0007669"/>
    <property type="project" value="InterPro"/>
</dbReference>
<name>A0A9W7GS54_9STRA</name>
<keyword evidence="4" id="KW-1185">Reference proteome</keyword>
<dbReference type="GO" id="GO:0016757">
    <property type="term" value="F:glycosyltransferase activity"/>
    <property type="evidence" value="ECO:0007669"/>
    <property type="project" value="InterPro"/>
</dbReference>
<keyword evidence="2" id="KW-1133">Transmembrane helix</keyword>
<dbReference type="GO" id="GO:0000139">
    <property type="term" value="C:Golgi membrane"/>
    <property type="evidence" value="ECO:0007669"/>
    <property type="project" value="InterPro"/>
</dbReference>
<evidence type="ECO:0000256" key="1">
    <source>
        <dbReference type="SAM" id="MobiDB-lite"/>
    </source>
</evidence>
<feature type="transmembrane region" description="Helical" evidence="2">
    <location>
        <begin position="235"/>
        <end position="256"/>
    </location>
</feature>
<keyword evidence="2" id="KW-0812">Transmembrane</keyword>
<evidence type="ECO:0000313" key="4">
    <source>
        <dbReference type="Proteomes" id="UP001165065"/>
    </source>
</evidence>
<keyword evidence="2" id="KW-0472">Membrane</keyword>
<dbReference type="Proteomes" id="UP001165065">
    <property type="component" value="Unassembled WGS sequence"/>
</dbReference>
<evidence type="ECO:0000256" key="2">
    <source>
        <dbReference type="SAM" id="Phobius"/>
    </source>
</evidence>
<gene>
    <name evidence="3" type="ORF">TrCOL_g5106</name>
</gene>
<organism evidence="3 4">
    <name type="scientific">Triparma columacea</name>
    <dbReference type="NCBI Taxonomy" id="722753"/>
    <lineage>
        <taxon>Eukaryota</taxon>
        <taxon>Sar</taxon>
        <taxon>Stramenopiles</taxon>
        <taxon>Ochrophyta</taxon>
        <taxon>Bolidophyceae</taxon>
        <taxon>Parmales</taxon>
        <taxon>Triparmaceae</taxon>
        <taxon>Triparma</taxon>
    </lineage>
</organism>
<dbReference type="EMBL" id="BRYA01000455">
    <property type="protein sequence ID" value="GMI49037.1"/>
    <property type="molecule type" value="Genomic_DNA"/>
</dbReference>
<dbReference type="OrthoDB" id="206319at2759"/>
<dbReference type="PANTHER" id="PTHR31410">
    <property type="entry name" value="TRANSMEMBRANE PROTEIN 246"/>
    <property type="match status" value="1"/>
</dbReference>
<reference evidence="4" key="1">
    <citation type="journal article" date="2023" name="Commun. Biol.">
        <title>Genome analysis of Parmales, the sister group of diatoms, reveals the evolutionary specialization of diatoms from phago-mixotrophs to photoautotrophs.</title>
        <authorList>
            <person name="Ban H."/>
            <person name="Sato S."/>
            <person name="Yoshikawa S."/>
            <person name="Yamada K."/>
            <person name="Nakamura Y."/>
            <person name="Ichinomiya M."/>
            <person name="Sato N."/>
            <person name="Blanc-Mathieu R."/>
            <person name="Endo H."/>
            <person name="Kuwata A."/>
            <person name="Ogata H."/>
        </authorList>
    </citation>
    <scope>NUCLEOTIDE SEQUENCE [LARGE SCALE GENOMIC DNA]</scope>
</reference>
<protein>
    <submittedName>
        <fullName evidence="3">Uncharacterized protein</fullName>
    </submittedName>
</protein>
<sequence length="446" mass="50730">MAQVEQRTEARIKYAERVMKRASHGNDGPSDSGSDSGSVSGVEEDGGCERKFCIGLVGTEVRLEYSYMLAAVGSLTGLGGVGSDCRTDKIFVQVRGKPSEQGGDKTVSLSSHENRDIQMMIDAGIEVDYHTPSFDPGEGYFNAEGKRVYMADSSMHAHKKWFGNESTDYQRALEKCLADSSARYVVIVEEDVWATEHFMDKLDKVVGDLEGKEWSILKLFVTDYWQNWEHKKGDVTILIAGGILFAFVAEVILRFCQRKFGWFRVEQLKKRSSMSSLGIQLEVERGLRHRGGQRVWWWRRIRWKTWALRMYFVSLGIVTMYVLSKQALGLSEVSRKGVYRNDMGASTLGMAYPREVAAEVVEWLDRPAGKKEPVDVRVMKYLEEKRGKQYVVVPCLLEHTGMFSSSARKQKFKSSLNEAIFYRDHMKLASHFDDVPLDKLWAMEPV</sequence>
<feature type="transmembrane region" description="Helical" evidence="2">
    <location>
        <begin position="306"/>
        <end position="324"/>
    </location>
</feature>
<feature type="region of interest" description="Disordered" evidence="1">
    <location>
        <begin position="15"/>
        <end position="44"/>
    </location>
</feature>
<dbReference type="InterPro" id="IPR029675">
    <property type="entry name" value="PGAP4"/>
</dbReference>